<dbReference type="HOGENOM" id="CLU_029499_15_0_7"/>
<keyword evidence="4" id="KW-0548">Nucleotidyltransferase</keyword>
<proteinExistence type="inferred from homology"/>
<dbReference type="SUPFAM" id="SSF53448">
    <property type="entry name" value="Nucleotide-diphospho-sugar transferases"/>
    <property type="match status" value="1"/>
</dbReference>
<comment type="catalytic activity">
    <reaction evidence="7">
        <text>N-acetyl-alpha-D-glucosamine 1-phosphate + UTP + H(+) = UDP-N-acetyl-alpha-D-glucosamine + diphosphate</text>
        <dbReference type="Rhea" id="RHEA:13509"/>
        <dbReference type="ChEBI" id="CHEBI:15378"/>
        <dbReference type="ChEBI" id="CHEBI:33019"/>
        <dbReference type="ChEBI" id="CHEBI:46398"/>
        <dbReference type="ChEBI" id="CHEBI:57705"/>
        <dbReference type="ChEBI" id="CHEBI:57776"/>
        <dbReference type="EC" id="2.7.7.23"/>
    </reaction>
</comment>
<dbReference type="Pfam" id="PF12804">
    <property type="entry name" value="NTP_transf_3"/>
    <property type="match status" value="1"/>
</dbReference>
<evidence type="ECO:0000256" key="4">
    <source>
        <dbReference type="ARBA" id="ARBA00022695"/>
    </source>
</evidence>
<comment type="function">
    <text evidence="8">Catalyzes the last two sequential reactions in the de novo biosynthetic pathway for UDP-N-acetylglucosamine (UDP-GlcNAc). The C-terminal domain catalyzes the transfer of acetyl group from acetyl coenzyme A to glucosamine-1-phosphate (GlcN-1-P) to produce N-acetylglucosamine-1-phosphate (GlcNAc-1-P), which is converted into UDP-GlcNAc by the transfer of uridine 5-monophosphate (from uridine 5-triphosphate), a reaction catalyzed by the N-terminal domain.</text>
</comment>
<evidence type="ECO:0000259" key="9">
    <source>
        <dbReference type="Pfam" id="PF12804"/>
    </source>
</evidence>
<dbReference type="AlphaFoldDB" id="A8ZUA3"/>
<protein>
    <submittedName>
        <fullName evidence="10">Nucleotidyl transferase</fullName>
    </submittedName>
</protein>
<dbReference type="InterPro" id="IPR050065">
    <property type="entry name" value="GlmU-like"/>
</dbReference>
<accession>A8ZUA3</accession>
<organism evidence="10 11">
    <name type="scientific">Desulfosudis oleivorans (strain DSM 6200 / JCM 39069 / Hxd3)</name>
    <name type="common">Desulfococcus oleovorans</name>
    <dbReference type="NCBI Taxonomy" id="96561"/>
    <lineage>
        <taxon>Bacteria</taxon>
        <taxon>Pseudomonadati</taxon>
        <taxon>Thermodesulfobacteriota</taxon>
        <taxon>Desulfobacteria</taxon>
        <taxon>Desulfobacterales</taxon>
        <taxon>Desulfosudaceae</taxon>
        <taxon>Desulfosudis</taxon>
    </lineage>
</organism>
<dbReference type="PANTHER" id="PTHR43584">
    <property type="entry name" value="NUCLEOTIDYL TRANSFERASE"/>
    <property type="match status" value="1"/>
</dbReference>
<dbReference type="InterPro" id="IPR025877">
    <property type="entry name" value="MobA-like_NTP_Trfase"/>
</dbReference>
<keyword evidence="5" id="KW-0012">Acyltransferase</keyword>
<reference evidence="10 11" key="1">
    <citation type="submission" date="2007-10" db="EMBL/GenBank/DDBJ databases">
        <title>Complete sequence of Desulfococcus oleovorans Hxd3.</title>
        <authorList>
            <consortium name="US DOE Joint Genome Institute"/>
            <person name="Copeland A."/>
            <person name="Lucas S."/>
            <person name="Lapidus A."/>
            <person name="Barry K."/>
            <person name="Glavina del Rio T."/>
            <person name="Dalin E."/>
            <person name="Tice H."/>
            <person name="Pitluck S."/>
            <person name="Kiss H."/>
            <person name="Brettin T."/>
            <person name="Bruce D."/>
            <person name="Detter J.C."/>
            <person name="Han C."/>
            <person name="Schmutz J."/>
            <person name="Larimer F."/>
            <person name="Land M."/>
            <person name="Hauser L."/>
            <person name="Kyrpides N."/>
            <person name="Kim E."/>
            <person name="Wawrik B."/>
            <person name="Richardson P."/>
        </authorList>
    </citation>
    <scope>NUCLEOTIDE SEQUENCE [LARGE SCALE GENOMIC DNA]</scope>
    <source>
        <strain evidence="11">DSM 6200 / JCM 39069 / Hxd3</strain>
    </source>
</reference>
<evidence type="ECO:0000313" key="11">
    <source>
        <dbReference type="Proteomes" id="UP000008561"/>
    </source>
</evidence>
<evidence type="ECO:0000256" key="2">
    <source>
        <dbReference type="ARBA" id="ARBA00007947"/>
    </source>
</evidence>
<comment type="similarity">
    <text evidence="1">In the C-terminal section; belongs to the transferase hexapeptide repeat family.</text>
</comment>
<dbReference type="KEGG" id="dol:Dole_0605"/>
<evidence type="ECO:0000256" key="1">
    <source>
        <dbReference type="ARBA" id="ARBA00007707"/>
    </source>
</evidence>
<comment type="catalytic activity">
    <reaction evidence="6">
        <text>alpha-D-glucosamine 1-phosphate + acetyl-CoA = N-acetyl-alpha-D-glucosamine 1-phosphate + CoA + H(+)</text>
        <dbReference type="Rhea" id="RHEA:13725"/>
        <dbReference type="ChEBI" id="CHEBI:15378"/>
        <dbReference type="ChEBI" id="CHEBI:57287"/>
        <dbReference type="ChEBI" id="CHEBI:57288"/>
        <dbReference type="ChEBI" id="CHEBI:57776"/>
        <dbReference type="ChEBI" id="CHEBI:58516"/>
        <dbReference type="EC" id="2.3.1.157"/>
    </reaction>
</comment>
<evidence type="ECO:0000313" key="10">
    <source>
        <dbReference type="EMBL" id="ABW66415.1"/>
    </source>
</evidence>
<evidence type="ECO:0000256" key="7">
    <source>
        <dbReference type="ARBA" id="ARBA00048493"/>
    </source>
</evidence>
<keyword evidence="11" id="KW-1185">Reference proteome</keyword>
<evidence type="ECO:0000256" key="5">
    <source>
        <dbReference type="ARBA" id="ARBA00023315"/>
    </source>
</evidence>
<dbReference type="PANTHER" id="PTHR43584:SF3">
    <property type="entry name" value="BIFUNCTIONAL PROTEIN GLMU"/>
    <property type="match status" value="1"/>
</dbReference>
<dbReference type="Proteomes" id="UP000008561">
    <property type="component" value="Chromosome"/>
</dbReference>
<name>A8ZUA3_DESOH</name>
<feature type="domain" description="MobA-like NTP transferase" evidence="9">
    <location>
        <begin position="36"/>
        <end position="160"/>
    </location>
</feature>
<dbReference type="eggNOG" id="COG1207">
    <property type="taxonomic scope" value="Bacteria"/>
</dbReference>
<dbReference type="STRING" id="96561.Dole_0605"/>
<sequence>MFLPGFVPVCRRHGPGLKNKYLEYGYKMSNSPVSIVILAAGLGTRMKSDKAKVLHEIAGKSMLSYVLDAALTVTACEHVVVVVGCQAEAVRAEAAKKGGVRFAFQERQLGTGHAVQCALDALSEETGDVVILCGDVPFIAGDTICRLVAAHRQEARAVTLLSVALENPTGYGRVIRDPEGNVSRIIEEADASEQEREINVVNAGIYCVKKDFLAWALSRIEPHNAQNEIYLTDIIGVAYTNKRRIGTLVCPDADEVIGVNSRADLARAEERMAAGLRGKTS</sequence>
<dbReference type="Gene3D" id="3.90.550.10">
    <property type="entry name" value="Spore Coat Polysaccharide Biosynthesis Protein SpsA, Chain A"/>
    <property type="match status" value="1"/>
</dbReference>
<evidence type="ECO:0000256" key="3">
    <source>
        <dbReference type="ARBA" id="ARBA00022679"/>
    </source>
</evidence>
<evidence type="ECO:0000256" key="6">
    <source>
        <dbReference type="ARBA" id="ARBA00048247"/>
    </source>
</evidence>
<dbReference type="EMBL" id="CP000859">
    <property type="protein sequence ID" value="ABW66415.1"/>
    <property type="molecule type" value="Genomic_DNA"/>
</dbReference>
<dbReference type="CDD" id="cd02540">
    <property type="entry name" value="GT2_GlmU_N_bac"/>
    <property type="match status" value="1"/>
</dbReference>
<dbReference type="GO" id="GO:0019134">
    <property type="term" value="F:glucosamine-1-phosphate N-acetyltransferase activity"/>
    <property type="evidence" value="ECO:0007669"/>
    <property type="project" value="UniProtKB-EC"/>
</dbReference>
<comment type="similarity">
    <text evidence="2">In the N-terminal section; belongs to the N-acetylglucosamine-1-phosphate uridyltransferase family.</text>
</comment>
<dbReference type="InterPro" id="IPR029044">
    <property type="entry name" value="Nucleotide-diphossugar_trans"/>
</dbReference>
<keyword evidence="3 10" id="KW-0808">Transferase</keyword>
<evidence type="ECO:0000256" key="8">
    <source>
        <dbReference type="ARBA" id="ARBA00049628"/>
    </source>
</evidence>
<dbReference type="GO" id="GO:0003977">
    <property type="term" value="F:UDP-N-acetylglucosamine diphosphorylase activity"/>
    <property type="evidence" value="ECO:0007669"/>
    <property type="project" value="UniProtKB-EC"/>
</dbReference>
<gene>
    <name evidence="10" type="ordered locus">Dole_0605</name>
</gene>